<keyword evidence="4" id="KW-1185">Reference proteome</keyword>
<dbReference type="SUPFAM" id="SSF52799">
    <property type="entry name" value="(Phosphotyrosine protein) phosphatases II"/>
    <property type="match status" value="1"/>
</dbReference>
<sequence length="623" mass="67523">MDDTGSISDTLGDDAAATDPGLLKKHSTQTSYTVPATGLTYPSIRTFYRPHPHGDKLPSNPPLPLLVFLHGLGGCAAQFQALLTSLVNLAPCLAIDLPGCGLSKFSPTQWSAYTTHALVNLLAIVVKEHLTEGQSVVFIGHSMGCSLAACLASSTSPYANLMSDNVLSLIAICPRAEPPTKEEADKFRKLLSIPGPVFDLWRRWDRRGGTESASVLRFVGVDAEEETKKLQVRFNAQSKTPVWRRMARGMLPTNKPNSKIDGLPGREVWSGLSMPVFLVAGESDNITPPTEIHAIASFIRKDPSLAPPPSTHSTTTIPDSAAPIPTPQVSHLSGSPHTTTTTTTNSDTLVDTISNSSLLPLDKPTSLAPHPSVHLQILPKPANHTLLYAPHISRTLAGLIQTHLSTHVSPRLSLGWQLQHLTTEGKWDVKNLAKWKAVPPVSAPIAGVFRAMKTLREVDETHCPKVFVEQWKDKVRAVVDISHESPVYDPRGLEEGGVQYHKFPTVSKLPPTQDEVREFLGLVDGLRREGEPLATSPVVQEAASSPPAVPAAAVPGEEKALIGVHCHYGFNRTGFFIVSYLVERLGWRLPDALAEFKTKRAPGIRHEHFVDALFVRYSGCGGA</sequence>
<evidence type="ECO:0000256" key="1">
    <source>
        <dbReference type="SAM" id="MobiDB-lite"/>
    </source>
</evidence>
<dbReference type="SUPFAM" id="SSF53474">
    <property type="entry name" value="alpha/beta-Hydrolases"/>
    <property type="match status" value="1"/>
</dbReference>
<evidence type="ECO:0000313" key="3">
    <source>
        <dbReference type="EMBL" id="KAF2090375.1"/>
    </source>
</evidence>
<dbReference type="Proteomes" id="UP000799776">
    <property type="component" value="Unassembled WGS sequence"/>
</dbReference>
<dbReference type="OrthoDB" id="428974at2759"/>
<proteinExistence type="predicted"/>
<dbReference type="InterPro" id="IPR000387">
    <property type="entry name" value="Tyr_Pase_dom"/>
</dbReference>
<comment type="caution">
    <text evidence="3">The sequence shown here is derived from an EMBL/GenBank/DDBJ whole genome shotgun (WGS) entry which is preliminary data.</text>
</comment>
<dbReference type="Gene3D" id="3.40.50.1820">
    <property type="entry name" value="alpha/beta hydrolase"/>
    <property type="match status" value="1"/>
</dbReference>
<dbReference type="Pfam" id="PF00561">
    <property type="entry name" value="Abhydrolase_1"/>
    <property type="match status" value="1"/>
</dbReference>
<dbReference type="AlphaFoldDB" id="A0A9P4I088"/>
<dbReference type="EMBL" id="ML978713">
    <property type="protein sequence ID" value="KAF2090375.1"/>
    <property type="molecule type" value="Genomic_DNA"/>
</dbReference>
<reference evidence="3" key="1">
    <citation type="journal article" date="2020" name="Stud. Mycol.">
        <title>101 Dothideomycetes genomes: a test case for predicting lifestyles and emergence of pathogens.</title>
        <authorList>
            <person name="Haridas S."/>
            <person name="Albert R."/>
            <person name="Binder M."/>
            <person name="Bloem J."/>
            <person name="Labutti K."/>
            <person name="Salamov A."/>
            <person name="Andreopoulos B."/>
            <person name="Baker S."/>
            <person name="Barry K."/>
            <person name="Bills G."/>
            <person name="Bluhm B."/>
            <person name="Cannon C."/>
            <person name="Castanera R."/>
            <person name="Culley D."/>
            <person name="Daum C."/>
            <person name="Ezra D."/>
            <person name="Gonzalez J."/>
            <person name="Henrissat B."/>
            <person name="Kuo A."/>
            <person name="Liang C."/>
            <person name="Lipzen A."/>
            <person name="Lutzoni F."/>
            <person name="Magnuson J."/>
            <person name="Mondo S."/>
            <person name="Nolan M."/>
            <person name="Ohm R."/>
            <person name="Pangilinan J."/>
            <person name="Park H.-J."/>
            <person name="Ramirez L."/>
            <person name="Alfaro M."/>
            <person name="Sun H."/>
            <person name="Tritt A."/>
            <person name="Yoshinaga Y."/>
            <person name="Zwiers L.-H."/>
            <person name="Turgeon B."/>
            <person name="Goodwin S."/>
            <person name="Spatafora J."/>
            <person name="Crous P."/>
            <person name="Grigoriev I."/>
        </authorList>
    </citation>
    <scope>NUCLEOTIDE SEQUENCE</scope>
    <source>
        <strain evidence="3">CBS 121410</strain>
    </source>
</reference>
<evidence type="ECO:0000313" key="4">
    <source>
        <dbReference type="Proteomes" id="UP000799776"/>
    </source>
</evidence>
<feature type="compositionally biased region" description="Low complexity" evidence="1">
    <location>
        <begin position="311"/>
        <end position="320"/>
    </location>
</feature>
<dbReference type="FunFam" id="3.90.190.10:FF:000090">
    <property type="entry name" value="Dual specificity phosphatase catalytic domain protein"/>
    <property type="match status" value="1"/>
</dbReference>
<feature type="region of interest" description="Disordered" evidence="1">
    <location>
        <begin position="301"/>
        <end position="348"/>
    </location>
</feature>
<evidence type="ECO:0000259" key="2">
    <source>
        <dbReference type="PROSITE" id="PS50056"/>
    </source>
</evidence>
<dbReference type="Gene3D" id="3.90.190.10">
    <property type="entry name" value="Protein tyrosine phosphatase superfamily"/>
    <property type="match status" value="1"/>
</dbReference>
<protein>
    <submittedName>
        <fullName evidence="3">Phosphatases II</fullName>
    </submittedName>
</protein>
<dbReference type="InterPro" id="IPR016130">
    <property type="entry name" value="Tyr_Pase_AS"/>
</dbReference>
<dbReference type="GO" id="GO:0006370">
    <property type="term" value="P:7-methylguanosine mRNA capping"/>
    <property type="evidence" value="ECO:0007669"/>
    <property type="project" value="TreeGrafter"/>
</dbReference>
<dbReference type="PROSITE" id="PS50056">
    <property type="entry name" value="TYR_PHOSPHATASE_2"/>
    <property type="match status" value="1"/>
</dbReference>
<feature type="domain" description="Tyrosine specific protein phosphatases" evidence="2">
    <location>
        <begin position="517"/>
        <end position="600"/>
    </location>
</feature>
<gene>
    <name evidence="3" type="ORF">K490DRAFT_63255</name>
</gene>
<dbReference type="InterPro" id="IPR051029">
    <property type="entry name" value="mRNA_Capping_Enz/RNA_Phosphat"/>
</dbReference>
<dbReference type="PANTHER" id="PTHR10367">
    <property type="entry name" value="MRNA-CAPPING ENZYME"/>
    <property type="match status" value="1"/>
</dbReference>
<dbReference type="PROSITE" id="PS00383">
    <property type="entry name" value="TYR_PHOSPHATASE_1"/>
    <property type="match status" value="1"/>
</dbReference>
<name>A0A9P4I088_9PEZI</name>
<dbReference type="InterPro" id="IPR029021">
    <property type="entry name" value="Prot-tyrosine_phosphatase-like"/>
</dbReference>
<feature type="compositionally biased region" description="Polar residues" evidence="1">
    <location>
        <begin position="327"/>
        <end position="337"/>
    </location>
</feature>
<dbReference type="InterPro" id="IPR029058">
    <property type="entry name" value="AB_hydrolase_fold"/>
</dbReference>
<dbReference type="PANTHER" id="PTHR10367:SF25">
    <property type="entry name" value="DUAL SPECIFICITY PHOSPHATASE CATALYTIC DOMAIN PROTEIN (AFU_ORTHOLOGUE AFUA_1G03540)"/>
    <property type="match status" value="1"/>
</dbReference>
<organism evidence="3 4">
    <name type="scientific">Saccharata proteae CBS 121410</name>
    <dbReference type="NCBI Taxonomy" id="1314787"/>
    <lineage>
        <taxon>Eukaryota</taxon>
        <taxon>Fungi</taxon>
        <taxon>Dikarya</taxon>
        <taxon>Ascomycota</taxon>
        <taxon>Pezizomycotina</taxon>
        <taxon>Dothideomycetes</taxon>
        <taxon>Dothideomycetes incertae sedis</taxon>
        <taxon>Botryosphaeriales</taxon>
        <taxon>Saccharataceae</taxon>
        <taxon>Saccharata</taxon>
    </lineage>
</organism>
<dbReference type="GO" id="GO:0004484">
    <property type="term" value="F:mRNA guanylyltransferase activity"/>
    <property type="evidence" value="ECO:0007669"/>
    <property type="project" value="TreeGrafter"/>
</dbReference>
<dbReference type="InterPro" id="IPR000073">
    <property type="entry name" value="AB_hydrolase_1"/>
</dbReference>
<dbReference type="CDD" id="cd14502">
    <property type="entry name" value="RNA_5'-triphosphatase"/>
    <property type="match status" value="1"/>
</dbReference>
<accession>A0A9P4I088</accession>